<sequence length="155" mass="16047">MSMSLINVAQQVRGPRTLTHTVLAVIAVAVGIIAGLLAMHSFNSHATTAGHHDTVAVSTQAGASDHHRDASASAVLPDSPQVDAGCATCGGTDSMTWMACVLALLVATILLGRIGLGWRHSTLIEMLTAATTRWPARAHALPPPPSLTVLCISRT</sequence>
<dbReference type="AlphaFoldDB" id="A0A4Y5YMP6"/>
<dbReference type="InterPro" id="IPR046151">
    <property type="entry name" value="DUF6153"/>
</dbReference>
<dbReference type="OrthoDB" id="5073774at2"/>
<accession>A0A4Y5YMP6</accession>
<keyword evidence="1" id="KW-0812">Transmembrane</keyword>
<organism evidence="2 3">
    <name type="scientific">Microbacterium foliorum</name>
    <dbReference type="NCBI Taxonomy" id="104336"/>
    <lineage>
        <taxon>Bacteria</taxon>
        <taxon>Bacillati</taxon>
        <taxon>Actinomycetota</taxon>
        <taxon>Actinomycetes</taxon>
        <taxon>Micrococcales</taxon>
        <taxon>Microbacteriaceae</taxon>
        <taxon>Microbacterium</taxon>
    </lineage>
</organism>
<dbReference type="Proteomes" id="UP000316125">
    <property type="component" value="Chromosome"/>
</dbReference>
<gene>
    <name evidence="2" type="ORF">FIV50_02780</name>
</gene>
<protein>
    <submittedName>
        <fullName evidence="2">Uncharacterized protein</fullName>
    </submittedName>
</protein>
<proteinExistence type="predicted"/>
<evidence type="ECO:0000313" key="2">
    <source>
        <dbReference type="EMBL" id="QDE33805.1"/>
    </source>
</evidence>
<feature type="transmembrane region" description="Helical" evidence="1">
    <location>
        <begin position="21"/>
        <end position="42"/>
    </location>
</feature>
<reference evidence="2 3" key="1">
    <citation type="submission" date="2019-06" db="EMBL/GenBank/DDBJ databases">
        <title>Complete genome of Microbacterium foliorum M2.</title>
        <authorList>
            <person name="Cao G."/>
        </authorList>
    </citation>
    <scope>NUCLEOTIDE SEQUENCE [LARGE SCALE GENOMIC DNA]</scope>
    <source>
        <strain evidence="2 3">M2</strain>
    </source>
</reference>
<name>A0A4Y5YMP6_9MICO</name>
<feature type="transmembrane region" description="Helical" evidence="1">
    <location>
        <begin position="95"/>
        <end position="116"/>
    </location>
</feature>
<dbReference type="EMBL" id="CP041040">
    <property type="protein sequence ID" value="QDE33805.1"/>
    <property type="molecule type" value="Genomic_DNA"/>
</dbReference>
<evidence type="ECO:0000256" key="1">
    <source>
        <dbReference type="SAM" id="Phobius"/>
    </source>
</evidence>
<dbReference type="Pfam" id="PF19650">
    <property type="entry name" value="DUF6153"/>
    <property type="match status" value="1"/>
</dbReference>
<evidence type="ECO:0000313" key="3">
    <source>
        <dbReference type="Proteomes" id="UP000316125"/>
    </source>
</evidence>
<keyword evidence="1" id="KW-0472">Membrane</keyword>
<keyword evidence="1" id="KW-1133">Transmembrane helix</keyword>